<evidence type="ECO:0000256" key="1">
    <source>
        <dbReference type="ARBA" id="ARBA00006974"/>
    </source>
</evidence>
<gene>
    <name evidence="3" type="ORF">Cni_G05078</name>
</gene>
<accession>A0AAQ3JX18</accession>
<feature type="region of interest" description="Disordered" evidence="2">
    <location>
        <begin position="28"/>
        <end position="69"/>
    </location>
</feature>
<reference evidence="3 4" key="1">
    <citation type="submission" date="2023-10" db="EMBL/GenBank/DDBJ databases">
        <title>Chromosome-scale genome assembly provides insights into flower coloration mechanisms of Canna indica.</title>
        <authorList>
            <person name="Li C."/>
        </authorList>
    </citation>
    <scope>NUCLEOTIDE SEQUENCE [LARGE SCALE GENOMIC DNA]</scope>
    <source>
        <tissue evidence="3">Flower</tissue>
    </source>
</reference>
<dbReference type="Pfam" id="PF02519">
    <property type="entry name" value="Auxin_inducible"/>
    <property type="match status" value="1"/>
</dbReference>
<dbReference type="PANTHER" id="PTHR31374:SF7">
    <property type="entry name" value="SAUR-LIKE AUXIN-RESPONSIVE PROTEIN FAMILY"/>
    <property type="match status" value="1"/>
</dbReference>
<name>A0AAQ3JX18_9LILI</name>
<organism evidence="3 4">
    <name type="scientific">Canna indica</name>
    <name type="common">Indian-shot</name>
    <dbReference type="NCBI Taxonomy" id="4628"/>
    <lineage>
        <taxon>Eukaryota</taxon>
        <taxon>Viridiplantae</taxon>
        <taxon>Streptophyta</taxon>
        <taxon>Embryophyta</taxon>
        <taxon>Tracheophyta</taxon>
        <taxon>Spermatophyta</taxon>
        <taxon>Magnoliopsida</taxon>
        <taxon>Liliopsida</taxon>
        <taxon>Zingiberales</taxon>
        <taxon>Cannaceae</taxon>
        <taxon>Canna</taxon>
    </lineage>
</organism>
<comment type="similarity">
    <text evidence="1">Belongs to the ARG7 family.</text>
</comment>
<evidence type="ECO:0000313" key="4">
    <source>
        <dbReference type="Proteomes" id="UP001327560"/>
    </source>
</evidence>
<protein>
    <submittedName>
        <fullName evidence="3">Auxin-responsive protein SAUR36-like</fullName>
    </submittedName>
</protein>
<dbReference type="PANTHER" id="PTHR31374">
    <property type="entry name" value="AUXIN-INDUCED PROTEIN-LIKE-RELATED"/>
    <property type="match status" value="1"/>
</dbReference>
<sequence length="153" mass="17376">MDDENVKLTGIRQIVRLKEMLQKWQSVTLGKKEDQPNTSGIHPSLDQRLKGVSNQCDSDDDCPSPEAPPDVPKGYCPVYVGKERRRFVIPTFYLELPVFRVLLKKAEEEFGFDHDGALALPCEVETFKYILQCMEKYKKGLIDDEGNPTGLAE</sequence>
<dbReference type="AlphaFoldDB" id="A0AAQ3JX18"/>
<dbReference type="Proteomes" id="UP001327560">
    <property type="component" value="Chromosome 2"/>
</dbReference>
<dbReference type="GO" id="GO:0009733">
    <property type="term" value="P:response to auxin"/>
    <property type="evidence" value="ECO:0007669"/>
    <property type="project" value="InterPro"/>
</dbReference>
<evidence type="ECO:0000313" key="3">
    <source>
        <dbReference type="EMBL" id="WOK96371.1"/>
    </source>
</evidence>
<keyword evidence="4" id="KW-1185">Reference proteome</keyword>
<proteinExistence type="inferred from homology"/>
<evidence type="ECO:0000256" key="2">
    <source>
        <dbReference type="SAM" id="MobiDB-lite"/>
    </source>
</evidence>
<dbReference type="EMBL" id="CP136891">
    <property type="protein sequence ID" value="WOK96371.1"/>
    <property type="molecule type" value="Genomic_DNA"/>
</dbReference>
<dbReference type="InterPro" id="IPR003676">
    <property type="entry name" value="SAUR_fam"/>
</dbReference>